<keyword evidence="7" id="KW-0134">Cell wall</keyword>
<dbReference type="SUPFAM" id="SSF51445">
    <property type="entry name" value="(Trans)glycosidases"/>
    <property type="match status" value="1"/>
</dbReference>
<dbReference type="GO" id="GO:0071555">
    <property type="term" value="P:cell wall organization"/>
    <property type="evidence" value="ECO:0007669"/>
    <property type="project" value="UniProtKB-KW"/>
</dbReference>
<feature type="compositionally biased region" description="Basic and acidic residues" evidence="20">
    <location>
        <begin position="7"/>
        <end position="19"/>
    </location>
</feature>
<dbReference type="OrthoDB" id="68336at2759"/>
<evidence type="ECO:0000313" key="23">
    <source>
        <dbReference type="Proteomes" id="UP001148786"/>
    </source>
</evidence>
<dbReference type="InterPro" id="IPR050732">
    <property type="entry name" value="Beta-glucan_modifiers"/>
</dbReference>
<dbReference type="GO" id="GO:0009986">
    <property type="term" value="C:cell surface"/>
    <property type="evidence" value="ECO:0007669"/>
    <property type="project" value="TreeGrafter"/>
</dbReference>
<feature type="region of interest" description="Disordered" evidence="20">
    <location>
        <begin position="1"/>
        <end position="147"/>
    </location>
</feature>
<feature type="compositionally biased region" description="Polar residues" evidence="20">
    <location>
        <begin position="66"/>
        <end position="96"/>
    </location>
</feature>
<accession>A0A9W8MZE4</accession>
<dbReference type="GO" id="GO:0000272">
    <property type="term" value="P:polysaccharide catabolic process"/>
    <property type="evidence" value="ECO:0007669"/>
    <property type="project" value="UniProtKB-KW"/>
</dbReference>
<feature type="compositionally biased region" description="Polar residues" evidence="20">
    <location>
        <begin position="204"/>
        <end position="216"/>
    </location>
</feature>
<sequence>MQAYRDNPFEHANESRPSDLQDYYDTVPAPHRLSGNYSTSSLPAGASHPAQNTGDFQGGIPLATGPFSSSHSAAASTPYQARRSSNQPFTAESTDNLPAPAGGYRMADYGNTMSRDGSNAMSSATEPKIETYGSRGGSSTWMEPKAPKSNRRKWIVMSICLAIAGIIIIVVTVAVVVSNNHKKNSTLSTTSSSTSGTNSGSGTAQTNPHDPSSFTKDPNLHQSFYGIAYTPVGSQLPDCGNSLEAVIKDIQIMSQLTKRIRLYGADCNQSALVLEAIKQTKVDMTVWLGNYPIATDNNAAYQRQRDVIKQAIQTYGTDHVGGVTVGNEFMLNYVNANGATDANGAIGNTGAQILIADIQDTRQMLSSIGVSIPIGNADAGSYFNNQVLQAVDYGMANVHPWFANVSAQESAGWTADFFAQQDVAVANGLSNKPTMYIAETGWPTKSSDTGNANNGPSTASEANLQIFMDTFVCQANKNGTGYFFFEFCDEDWKDKQFGGVEGWWGLFNQNRTLKNVVIPNCQSP</sequence>
<comment type="caution">
    <text evidence="22">The sequence shown here is derived from an EMBL/GenBank/DDBJ whole genome shotgun (WGS) entry which is preliminary data.</text>
</comment>
<evidence type="ECO:0000256" key="21">
    <source>
        <dbReference type="SAM" id="Phobius"/>
    </source>
</evidence>
<evidence type="ECO:0000256" key="19">
    <source>
        <dbReference type="RuleBase" id="RU004335"/>
    </source>
</evidence>
<evidence type="ECO:0000256" key="15">
    <source>
        <dbReference type="ARBA" id="ARBA00023326"/>
    </source>
</evidence>
<evidence type="ECO:0000256" key="11">
    <source>
        <dbReference type="ARBA" id="ARBA00023136"/>
    </source>
</evidence>
<evidence type="ECO:0000256" key="16">
    <source>
        <dbReference type="ARBA" id="ARBA00037649"/>
    </source>
</evidence>
<keyword evidence="13" id="KW-0119">Carbohydrate metabolism</keyword>
<keyword evidence="9" id="KW-0732">Signal</keyword>
<feature type="compositionally biased region" description="Polar residues" evidence="20">
    <location>
        <begin position="111"/>
        <end position="125"/>
    </location>
</feature>
<dbReference type="AlphaFoldDB" id="A0A9W8MZE4"/>
<dbReference type="Pfam" id="PF00332">
    <property type="entry name" value="Glyco_hydro_17"/>
    <property type="match status" value="1"/>
</dbReference>
<comment type="subcellular location">
    <subcellularLocation>
        <location evidence="3">Cell membrane</location>
        <topology evidence="3">Single-pass type II membrane protein</topology>
    </subcellularLocation>
    <subcellularLocation>
        <location evidence="2">Secreted</location>
        <location evidence="2">Cell wall</location>
    </subcellularLocation>
</comment>
<gene>
    <name evidence="22" type="ORF">NLJ89_g1759</name>
</gene>
<keyword evidence="6" id="KW-1003">Cell membrane</keyword>
<evidence type="ECO:0000256" key="2">
    <source>
        <dbReference type="ARBA" id="ARBA00004191"/>
    </source>
</evidence>
<keyword evidence="21" id="KW-0812">Transmembrane</keyword>
<evidence type="ECO:0000313" key="22">
    <source>
        <dbReference type="EMBL" id="KAJ3515415.1"/>
    </source>
</evidence>
<keyword evidence="8" id="KW-0964">Secreted</keyword>
<keyword evidence="10" id="KW-0378">Hydrolase</keyword>
<dbReference type="GO" id="GO:0005576">
    <property type="term" value="C:extracellular region"/>
    <property type="evidence" value="ECO:0007669"/>
    <property type="project" value="TreeGrafter"/>
</dbReference>
<evidence type="ECO:0000256" key="3">
    <source>
        <dbReference type="ARBA" id="ARBA00004401"/>
    </source>
</evidence>
<protein>
    <recommendedName>
        <fullName evidence="5">glucan endo-1,3-beta-D-glucosidase</fullName>
        <ecNumber evidence="5">3.2.1.39</ecNumber>
    </recommendedName>
    <alternativeName>
        <fullName evidence="18">Endo-1,3-beta-glucanase btgC</fullName>
    </alternativeName>
    <alternativeName>
        <fullName evidence="17">Laminarinase btgC</fullName>
    </alternativeName>
</protein>
<dbReference type="EC" id="3.2.1.39" evidence="5"/>
<dbReference type="InterPro" id="IPR000490">
    <property type="entry name" value="Glyco_hydro_17"/>
</dbReference>
<evidence type="ECO:0000256" key="12">
    <source>
        <dbReference type="ARBA" id="ARBA00023180"/>
    </source>
</evidence>
<dbReference type="PANTHER" id="PTHR16631">
    <property type="entry name" value="GLUCAN 1,3-BETA-GLUCOSIDASE"/>
    <property type="match status" value="1"/>
</dbReference>
<evidence type="ECO:0000256" key="6">
    <source>
        <dbReference type="ARBA" id="ARBA00022475"/>
    </source>
</evidence>
<evidence type="ECO:0000256" key="7">
    <source>
        <dbReference type="ARBA" id="ARBA00022512"/>
    </source>
</evidence>
<dbReference type="PANTHER" id="PTHR16631:SF17">
    <property type="entry name" value="GLUCAN ENDO-1,3-BETA-GLUCOSIDASE BTGC"/>
    <property type="match status" value="1"/>
</dbReference>
<keyword evidence="12" id="KW-0325">Glycoprotein</keyword>
<comment type="function">
    <text evidence="16">Glucanases play a role in cell expansion during growth, in cell-cell fusion during mating, and in spore release during sporulation. This enzyme may be involved in beta-glucan degradation. Active on laminarin and lichenan.</text>
</comment>
<dbReference type="Proteomes" id="UP001148786">
    <property type="component" value="Unassembled WGS sequence"/>
</dbReference>
<reference evidence="22" key="1">
    <citation type="submission" date="2022-07" db="EMBL/GenBank/DDBJ databases">
        <title>Genome Sequence of Agrocybe chaxingu.</title>
        <authorList>
            <person name="Buettner E."/>
        </authorList>
    </citation>
    <scope>NUCLEOTIDE SEQUENCE</scope>
    <source>
        <strain evidence="22">MP-N11</strain>
    </source>
</reference>
<evidence type="ECO:0000256" key="20">
    <source>
        <dbReference type="SAM" id="MobiDB-lite"/>
    </source>
</evidence>
<evidence type="ECO:0000256" key="4">
    <source>
        <dbReference type="ARBA" id="ARBA00008773"/>
    </source>
</evidence>
<feature type="region of interest" description="Disordered" evidence="20">
    <location>
        <begin position="183"/>
        <end position="216"/>
    </location>
</feature>
<keyword evidence="11 21" id="KW-0472">Membrane</keyword>
<dbReference type="EMBL" id="JANKHO010000097">
    <property type="protein sequence ID" value="KAJ3515415.1"/>
    <property type="molecule type" value="Genomic_DNA"/>
</dbReference>
<dbReference type="GO" id="GO:0005886">
    <property type="term" value="C:plasma membrane"/>
    <property type="evidence" value="ECO:0007669"/>
    <property type="project" value="UniProtKB-SubCell"/>
</dbReference>
<evidence type="ECO:0000256" key="18">
    <source>
        <dbReference type="ARBA" id="ARBA00043078"/>
    </source>
</evidence>
<evidence type="ECO:0000256" key="10">
    <source>
        <dbReference type="ARBA" id="ARBA00022801"/>
    </source>
</evidence>
<comment type="catalytic activity">
    <reaction evidence="1">
        <text>Hydrolysis of (1-&gt;3)-beta-D-glucosidic linkages in (1-&gt;3)-beta-D-glucans.</text>
        <dbReference type="EC" id="3.2.1.39"/>
    </reaction>
</comment>
<evidence type="ECO:0000256" key="17">
    <source>
        <dbReference type="ARBA" id="ARBA00042373"/>
    </source>
</evidence>
<organism evidence="22 23">
    <name type="scientific">Agrocybe chaxingu</name>
    <dbReference type="NCBI Taxonomy" id="84603"/>
    <lineage>
        <taxon>Eukaryota</taxon>
        <taxon>Fungi</taxon>
        <taxon>Dikarya</taxon>
        <taxon>Basidiomycota</taxon>
        <taxon>Agaricomycotina</taxon>
        <taxon>Agaricomycetes</taxon>
        <taxon>Agaricomycetidae</taxon>
        <taxon>Agaricales</taxon>
        <taxon>Agaricineae</taxon>
        <taxon>Strophariaceae</taxon>
        <taxon>Agrocybe</taxon>
    </lineage>
</organism>
<proteinExistence type="inferred from homology"/>
<evidence type="ECO:0000256" key="5">
    <source>
        <dbReference type="ARBA" id="ARBA00012780"/>
    </source>
</evidence>
<comment type="similarity">
    <text evidence="4 19">Belongs to the glycosyl hydrolase 17 family.</text>
</comment>
<dbReference type="GO" id="GO:0042973">
    <property type="term" value="F:glucan endo-1,3-beta-D-glucosidase activity"/>
    <property type="evidence" value="ECO:0007669"/>
    <property type="project" value="UniProtKB-EC"/>
</dbReference>
<dbReference type="Gene3D" id="3.20.20.80">
    <property type="entry name" value="Glycosidases"/>
    <property type="match status" value="2"/>
</dbReference>
<dbReference type="GO" id="GO:0009277">
    <property type="term" value="C:fungal-type cell wall"/>
    <property type="evidence" value="ECO:0007669"/>
    <property type="project" value="TreeGrafter"/>
</dbReference>
<feature type="transmembrane region" description="Helical" evidence="21">
    <location>
        <begin position="154"/>
        <end position="177"/>
    </location>
</feature>
<evidence type="ECO:0000256" key="9">
    <source>
        <dbReference type="ARBA" id="ARBA00022729"/>
    </source>
</evidence>
<dbReference type="InterPro" id="IPR017853">
    <property type="entry name" value="GH"/>
</dbReference>
<keyword evidence="23" id="KW-1185">Reference proteome</keyword>
<keyword evidence="15" id="KW-0624">Polysaccharide degradation</keyword>
<name>A0A9W8MZE4_9AGAR</name>
<evidence type="ECO:0000256" key="8">
    <source>
        <dbReference type="ARBA" id="ARBA00022525"/>
    </source>
</evidence>
<keyword evidence="14" id="KW-0961">Cell wall biogenesis/degradation</keyword>
<evidence type="ECO:0000256" key="14">
    <source>
        <dbReference type="ARBA" id="ARBA00023316"/>
    </source>
</evidence>
<evidence type="ECO:0000256" key="1">
    <source>
        <dbReference type="ARBA" id="ARBA00000382"/>
    </source>
</evidence>
<feature type="compositionally biased region" description="Low complexity" evidence="20">
    <location>
        <begin position="185"/>
        <end position="203"/>
    </location>
</feature>
<keyword evidence="21" id="KW-1133">Transmembrane helix</keyword>
<evidence type="ECO:0000256" key="13">
    <source>
        <dbReference type="ARBA" id="ARBA00023277"/>
    </source>
</evidence>